<dbReference type="Gene3D" id="2.180.10.10">
    <property type="entry name" value="RHS repeat-associated core"/>
    <property type="match status" value="5"/>
</dbReference>
<evidence type="ECO:0008006" key="3">
    <source>
        <dbReference type="Google" id="ProtNLM"/>
    </source>
</evidence>
<dbReference type="InterPro" id="IPR050708">
    <property type="entry name" value="T6SS_VgrG/RHS"/>
</dbReference>
<gene>
    <name evidence="1" type="ORF">C5Y93_21705</name>
</gene>
<protein>
    <recommendedName>
        <fullName evidence="3">RHS repeat protein</fullName>
    </recommendedName>
</protein>
<dbReference type="PANTHER" id="PTHR32305">
    <property type="match status" value="1"/>
</dbReference>
<comment type="caution">
    <text evidence="1">The sequence shown here is derived from an EMBL/GenBank/DDBJ whole genome shotgun (WGS) entry which is preliminary data.</text>
</comment>
<dbReference type="EMBL" id="PUHZ01000022">
    <property type="protein sequence ID" value="PQO43806.1"/>
    <property type="molecule type" value="Genomic_DNA"/>
</dbReference>
<dbReference type="PANTHER" id="PTHR32305:SF15">
    <property type="entry name" value="PROTEIN RHSA-RELATED"/>
    <property type="match status" value="1"/>
</dbReference>
<evidence type="ECO:0000313" key="1">
    <source>
        <dbReference type="EMBL" id="PQO43806.1"/>
    </source>
</evidence>
<dbReference type="AlphaFoldDB" id="A0A2S8GH65"/>
<organism evidence="1 2">
    <name type="scientific">Blastopirellula marina</name>
    <dbReference type="NCBI Taxonomy" id="124"/>
    <lineage>
        <taxon>Bacteria</taxon>
        <taxon>Pseudomonadati</taxon>
        <taxon>Planctomycetota</taxon>
        <taxon>Planctomycetia</taxon>
        <taxon>Pirellulales</taxon>
        <taxon>Pirellulaceae</taxon>
        <taxon>Blastopirellula</taxon>
    </lineage>
</organism>
<dbReference type="Pfam" id="PF05593">
    <property type="entry name" value="RHS_repeat"/>
    <property type="match status" value="10"/>
</dbReference>
<proteinExistence type="predicted"/>
<feature type="non-terminal residue" evidence="1">
    <location>
        <position position="1092"/>
    </location>
</feature>
<dbReference type="Proteomes" id="UP000237819">
    <property type="component" value="Unassembled WGS sequence"/>
</dbReference>
<dbReference type="InterPro" id="IPR006530">
    <property type="entry name" value="YD"/>
</dbReference>
<name>A0A2S8GH65_9BACT</name>
<reference evidence="1 2" key="1">
    <citation type="submission" date="2018-02" db="EMBL/GenBank/DDBJ databases">
        <title>Comparative genomes isolates from brazilian mangrove.</title>
        <authorList>
            <person name="Araujo J.E."/>
            <person name="Taketani R.G."/>
            <person name="Silva M.C.P."/>
            <person name="Loureco M.V."/>
            <person name="Andreote F.D."/>
        </authorList>
    </citation>
    <scope>NUCLEOTIDE SEQUENCE [LARGE SCALE GENOMIC DNA]</scope>
    <source>
        <strain evidence="1 2">Nap-Phe MGV</strain>
    </source>
</reference>
<dbReference type="NCBIfam" id="TIGR01643">
    <property type="entry name" value="YD_repeat_2x"/>
    <property type="match status" value="11"/>
</dbReference>
<accession>A0A2S8GH65</accession>
<evidence type="ECO:0000313" key="2">
    <source>
        <dbReference type="Proteomes" id="UP000237819"/>
    </source>
</evidence>
<dbReference type="InterPro" id="IPR031325">
    <property type="entry name" value="RHS_repeat"/>
</dbReference>
<sequence>MVRHSDRRSWDYLLVVIEDVGGADNFGGLSLDAYDGNNNSVYAFYDSGWSSSAGIFNFTTPWPTFTIKMYIDNLGHSAAVDGKLHFLANQAPYGEDEGTINIDLPQYESVLNVIDTQENSGFSDTFGIALNACGCDGGAGNMAIQYVQGTSPTLVVTVPVDPSLELADTLQLTGSFGGRSISESINMNTSGRDPVFQYEYVLTTAELTGGDLENYTLTLSSANNLLEGGNQTASGKVSVQRSTLLPVNIPEVSTETGGISISSSGKPTEFYESDGLGGYTTPDGQFTEFTTLGSGYQLTDRDNSTYTFDADGKVTSKVSSTGEENTYSYTVINGEKRLTSVSNGIDTITFTYNTSYLLGSAYNTHGESLEFAYDAYDRLATVTETDPDGVGGIDAKVTTYSYDGNGRVESKTTNTGLTTEYAYDSTGRLASVTAPDGSEMTYVSAAQAAINGGEALRSVTNSQGVTTQTGYDSFGNITKEIDAEGNVTLYERDADGLLLSKTLPDPDGAGPLAAPVYEYTYDSRGNKLTETLPDLSVRTWVYHSTWNRPVQYADANGNVTLYEYDSTYELLLSKTTVIGEIDDLVNLETDDLTTSYAYTPAPSLSTDPPIGLMASMTAPDGVVTEYEYDEDGNRTQTTYAVGTSDEAYKTATYDSAGNMLTETDELGNTTTYTYDNLRRRTSITTADPDGAGPQSASLTSYSYNAMGLMSLQNVNGRTTVYTYDSKGRLASITEEDPDDTGPLASPVTSYTYDTDGRVLTVTDPLGNVTTNTYTDGLLTTVTGPDPDGAGALTAPVTSYTYDDNGQVLTITDPLSRVTTYAYDGLGRQISVTYPDPDGAGSLDALSETTVYDLMGRVSSKTDTGGVTTTYTYDHEGNLLTETTPLGTTTNTYDELNRRVEVETADPDGVGALSALTTVYVYSAAGTLVSVTTPVGMTTYGYDYRRRRTSVTQADPDGAGPLTAPVSYTSYDDAGNVLTETDALGNVTSYEYDALNRVIEITSPDPDGAGALTSPVTSYGYDGFGQLVSMTDPNGGVTTYEYDDLGRKITEVSPDPDGAGALTSPEVSYAYDAAGQLVSMTDQLGNVTTYEYD</sequence>